<evidence type="ECO:0000313" key="2">
    <source>
        <dbReference type="Proteomes" id="UP001140096"/>
    </source>
</evidence>
<keyword evidence="2" id="KW-1185">Reference proteome</keyword>
<reference evidence="1" key="1">
    <citation type="submission" date="2022-07" db="EMBL/GenBank/DDBJ databases">
        <title>Phylogenomic reconstructions and comparative analyses of Kickxellomycotina fungi.</title>
        <authorList>
            <person name="Reynolds N.K."/>
            <person name="Stajich J.E."/>
            <person name="Barry K."/>
            <person name="Grigoriev I.V."/>
            <person name="Crous P."/>
            <person name="Smith M.E."/>
        </authorList>
    </citation>
    <scope>NUCLEOTIDE SEQUENCE</scope>
    <source>
        <strain evidence="1">CBS 102833</strain>
    </source>
</reference>
<proteinExistence type="predicted"/>
<gene>
    <name evidence="1" type="primary">fcf2</name>
    <name evidence="1" type="ORF">H4S07_000156</name>
</gene>
<organism evidence="1 2">
    <name type="scientific">Coemansia furcata</name>
    <dbReference type="NCBI Taxonomy" id="417177"/>
    <lineage>
        <taxon>Eukaryota</taxon>
        <taxon>Fungi</taxon>
        <taxon>Fungi incertae sedis</taxon>
        <taxon>Zoopagomycota</taxon>
        <taxon>Kickxellomycotina</taxon>
        <taxon>Kickxellomycetes</taxon>
        <taxon>Kickxellales</taxon>
        <taxon>Kickxellaceae</taxon>
        <taxon>Coemansia</taxon>
    </lineage>
</organism>
<name>A0ACC1LS08_9FUNG</name>
<sequence length="248" mass="28072">MTLDIDDNELELLLSQAKESLAQKQAQQEQEKQTRDADNGASNTKSAKQVSALSVPMRLETGSDHRSSTFIKMNNKSGVAKLDTTNLKQSAPEYREKEDPTVKRATRSDITKDKESTAGKKWFGMKAPVLTPELKNDLRVLQLRNVLDPKRFYKKDASAKKIPKYFEVGTIIEGPTEFYSSRLTKKERKTTLVDELLADKQARDYFKRKVNEIHAHNVSGGKNWYKKTTAAAKGGNSKSVHKAKRQRK</sequence>
<evidence type="ECO:0000313" key="1">
    <source>
        <dbReference type="EMBL" id="KAJ2814100.1"/>
    </source>
</evidence>
<comment type="caution">
    <text evidence="1">The sequence shown here is derived from an EMBL/GenBank/DDBJ whole genome shotgun (WGS) entry which is preliminary data.</text>
</comment>
<protein>
    <submittedName>
        <fullName evidence="1">Rrna-processing protein fcf2</fullName>
    </submittedName>
</protein>
<dbReference type="EMBL" id="JANBUP010000004">
    <property type="protein sequence ID" value="KAJ2814100.1"/>
    <property type="molecule type" value="Genomic_DNA"/>
</dbReference>
<dbReference type="Proteomes" id="UP001140096">
    <property type="component" value="Unassembled WGS sequence"/>
</dbReference>
<accession>A0ACC1LS08</accession>